<dbReference type="Pfam" id="PF01424">
    <property type="entry name" value="R3H"/>
    <property type="match status" value="1"/>
</dbReference>
<dbReference type="CDD" id="cd02414">
    <property type="entry name" value="KH-II_Jag"/>
    <property type="match status" value="1"/>
</dbReference>
<dbReference type="InterPro" id="IPR015946">
    <property type="entry name" value="KH_dom-like_a/b"/>
</dbReference>
<sequence length="164" mass="18644">MDESKLIEQAKETASDFLTQMGLDADVTVTTKANDDEEKADYLQINLEGDNLGELVGYHGKNLEAIQIILGLFINKRIDDDKVRVLLDINDYKVGREKYLMSYAIQAAEQVRSSGQTMELEPMRPYERRIIHMALKEEEGIETDSIGEGNERRITIKSTADKLF</sequence>
<organism evidence="2 3">
    <name type="scientific">Candidatus Dojkabacteria bacterium</name>
    <dbReference type="NCBI Taxonomy" id="2099670"/>
    <lineage>
        <taxon>Bacteria</taxon>
        <taxon>Candidatus Dojkabacteria</taxon>
    </lineage>
</organism>
<dbReference type="InterPro" id="IPR036867">
    <property type="entry name" value="R3H_dom_sf"/>
</dbReference>
<dbReference type="GO" id="GO:0003723">
    <property type="term" value="F:RNA binding"/>
    <property type="evidence" value="ECO:0007669"/>
    <property type="project" value="InterPro"/>
</dbReference>
<evidence type="ECO:0000313" key="3">
    <source>
        <dbReference type="Proteomes" id="UP000783287"/>
    </source>
</evidence>
<reference evidence="2" key="2">
    <citation type="journal article" date="2021" name="Microbiome">
        <title>Successional dynamics and alternative stable states in a saline activated sludge microbial community over 9 years.</title>
        <authorList>
            <person name="Wang Y."/>
            <person name="Ye J."/>
            <person name="Ju F."/>
            <person name="Liu L."/>
            <person name="Boyd J.A."/>
            <person name="Deng Y."/>
            <person name="Parks D.H."/>
            <person name="Jiang X."/>
            <person name="Yin X."/>
            <person name="Woodcroft B.J."/>
            <person name="Tyson G.W."/>
            <person name="Hugenholtz P."/>
            <person name="Polz M.F."/>
            <person name="Zhang T."/>
        </authorList>
    </citation>
    <scope>NUCLEOTIDE SEQUENCE</scope>
    <source>
        <strain evidence="2">HKST-UBA14</strain>
    </source>
</reference>
<dbReference type="EMBL" id="JAGQLK010000018">
    <property type="protein sequence ID" value="MCA9382991.1"/>
    <property type="molecule type" value="Genomic_DNA"/>
</dbReference>
<protein>
    <submittedName>
        <fullName evidence="2">KH domain-containing protein</fullName>
    </submittedName>
</protein>
<evidence type="ECO:0000313" key="2">
    <source>
        <dbReference type="EMBL" id="MCA9382991.1"/>
    </source>
</evidence>
<dbReference type="InterPro" id="IPR038008">
    <property type="entry name" value="Jag_KH"/>
</dbReference>
<name>A0A955RIK5_9BACT</name>
<dbReference type="Pfam" id="PF13083">
    <property type="entry name" value="KH_KhpA-B"/>
    <property type="match status" value="1"/>
</dbReference>
<gene>
    <name evidence="2" type="ORF">KC909_01370</name>
</gene>
<dbReference type="InterPro" id="IPR039247">
    <property type="entry name" value="KhpB"/>
</dbReference>
<comment type="caution">
    <text evidence="2">The sequence shown here is derived from an EMBL/GenBank/DDBJ whole genome shotgun (WGS) entry which is preliminary data.</text>
</comment>
<dbReference type="SUPFAM" id="SSF82708">
    <property type="entry name" value="R3H domain"/>
    <property type="match status" value="1"/>
</dbReference>
<dbReference type="InterPro" id="IPR001374">
    <property type="entry name" value="R3H_dom"/>
</dbReference>
<dbReference type="CDD" id="cd02644">
    <property type="entry name" value="R3H_jag"/>
    <property type="match status" value="1"/>
</dbReference>
<dbReference type="PROSITE" id="PS51061">
    <property type="entry name" value="R3H"/>
    <property type="match status" value="1"/>
</dbReference>
<dbReference type="InterPro" id="IPR034079">
    <property type="entry name" value="R3H_KhpB"/>
</dbReference>
<dbReference type="Gene3D" id="3.30.1370.50">
    <property type="entry name" value="R3H-like domain"/>
    <property type="match status" value="1"/>
</dbReference>
<dbReference type="Proteomes" id="UP000783287">
    <property type="component" value="Unassembled WGS sequence"/>
</dbReference>
<dbReference type="PANTHER" id="PTHR35800:SF1">
    <property type="entry name" value="RNA-BINDING PROTEIN KHPB"/>
    <property type="match status" value="1"/>
</dbReference>
<dbReference type="SMART" id="SM00393">
    <property type="entry name" value="R3H"/>
    <property type="match status" value="1"/>
</dbReference>
<proteinExistence type="predicted"/>
<dbReference type="PANTHER" id="PTHR35800">
    <property type="entry name" value="PROTEIN JAG"/>
    <property type="match status" value="1"/>
</dbReference>
<reference evidence="2" key="1">
    <citation type="submission" date="2020-04" db="EMBL/GenBank/DDBJ databases">
        <authorList>
            <person name="Zhang T."/>
        </authorList>
    </citation>
    <scope>NUCLEOTIDE SEQUENCE</scope>
    <source>
        <strain evidence="2">HKST-UBA14</strain>
    </source>
</reference>
<dbReference type="AlphaFoldDB" id="A0A955RIK5"/>
<evidence type="ECO:0000259" key="1">
    <source>
        <dbReference type="PROSITE" id="PS51061"/>
    </source>
</evidence>
<dbReference type="Gene3D" id="3.30.300.20">
    <property type="match status" value="1"/>
</dbReference>
<accession>A0A955RIK5</accession>
<feature type="domain" description="R3H" evidence="1">
    <location>
        <begin position="94"/>
        <end position="160"/>
    </location>
</feature>